<comment type="caution">
    <text evidence="2">The sequence shown here is derived from an EMBL/GenBank/DDBJ whole genome shotgun (WGS) entry which is preliminary data.</text>
</comment>
<gene>
    <name evidence="2" type="ORF">HMPREF0973_00666</name>
</gene>
<feature type="transmembrane region" description="Helical" evidence="1">
    <location>
        <begin position="28"/>
        <end position="49"/>
    </location>
</feature>
<dbReference type="eggNOG" id="ENOG50332RP">
    <property type="taxonomic scope" value="Bacteria"/>
</dbReference>
<dbReference type="EMBL" id="ACVA01000013">
    <property type="protein sequence ID" value="EEX19721.1"/>
    <property type="molecule type" value="Genomic_DNA"/>
</dbReference>
<sequence>MSNEQTKVSHKDLRETFYRLRDFEISNLWQRSIFLSALLVLFFPAYGVLVSKLLESTSKHIIYHEICCALALCAIIFSIIWIMMAKGSKAWFEVYEQKICKIEDEEDLGIKREYSMLNMGKVPWSLDSRLLSGKAGCYSVSKLNILIGQFLFILWIIVFIIHYVGIIISFLNMHNGCVPHTIILTLLPISVIFIIVTASMNTWAKSGCLQKP</sequence>
<dbReference type="AlphaFoldDB" id="C9MM37"/>
<keyword evidence="1" id="KW-1133">Transmembrane helix</keyword>
<protein>
    <submittedName>
        <fullName evidence="2">Uncharacterized protein</fullName>
    </submittedName>
</protein>
<evidence type="ECO:0000313" key="3">
    <source>
        <dbReference type="Proteomes" id="UP000003327"/>
    </source>
</evidence>
<feature type="transmembrane region" description="Helical" evidence="1">
    <location>
        <begin position="150"/>
        <end position="170"/>
    </location>
</feature>
<reference evidence="2 3" key="1">
    <citation type="submission" date="2009-09" db="EMBL/GenBank/DDBJ databases">
        <authorList>
            <person name="Weinstock G."/>
            <person name="Sodergren E."/>
            <person name="Clifton S."/>
            <person name="Fulton L."/>
            <person name="Fulton B."/>
            <person name="Courtney L."/>
            <person name="Fronick C."/>
            <person name="Harrison M."/>
            <person name="Strong C."/>
            <person name="Farmer C."/>
            <person name="Delahaunty K."/>
            <person name="Markovic C."/>
            <person name="Hall O."/>
            <person name="Minx P."/>
            <person name="Tomlinson C."/>
            <person name="Mitreva M."/>
            <person name="Nelson J."/>
            <person name="Hou S."/>
            <person name="Wollam A."/>
            <person name="Pepin K.H."/>
            <person name="Johnson M."/>
            <person name="Bhonagiri V."/>
            <person name="Nash W.E."/>
            <person name="Warren W."/>
            <person name="Chinwalla A."/>
            <person name="Mardis E.R."/>
            <person name="Wilson R.K."/>
        </authorList>
    </citation>
    <scope>NUCLEOTIDE SEQUENCE [LARGE SCALE GENOMIC DNA]</scope>
    <source>
        <strain evidence="2 3">F0319</strain>
    </source>
</reference>
<feature type="transmembrane region" description="Helical" evidence="1">
    <location>
        <begin position="61"/>
        <end position="82"/>
    </location>
</feature>
<name>C9MM37_9BACT</name>
<proteinExistence type="predicted"/>
<dbReference type="OrthoDB" id="5368706at2"/>
<keyword evidence="1" id="KW-0812">Transmembrane</keyword>
<dbReference type="RefSeq" id="WP_004382293.1">
    <property type="nucleotide sequence ID" value="NZ_GG698712.1"/>
</dbReference>
<accession>C9MM37</accession>
<keyword evidence="1" id="KW-0472">Membrane</keyword>
<keyword evidence="3" id="KW-1185">Reference proteome</keyword>
<dbReference type="STRING" id="649761.HMPREF0973_00666"/>
<dbReference type="Pfam" id="PF24838">
    <property type="entry name" value="8xMP"/>
    <property type="match status" value="1"/>
</dbReference>
<organism evidence="2 3">
    <name type="scientific">Prevotella veroralis F0319</name>
    <dbReference type="NCBI Taxonomy" id="649761"/>
    <lineage>
        <taxon>Bacteria</taxon>
        <taxon>Pseudomonadati</taxon>
        <taxon>Bacteroidota</taxon>
        <taxon>Bacteroidia</taxon>
        <taxon>Bacteroidales</taxon>
        <taxon>Prevotellaceae</taxon>
        <taxon>Prevotella</taxon>
    </lineage>
</organism>
<feature type="transmembrane region" description="Helical" evidence="1">
    <location>
        <begin position="182"/>
        <end position="204"/>
    </location>
</feature>
<dbReference type="InterPro" id="IPR056918">
    <property type="entry name" value="8xMP"/>
</dbReference>
<evidence type="ECO:0000256" key="1">
    <source>
        <dbReference type="SAM" id="Phobius"/>
    </source>
</evidence>
<dbReference type="Proteomes" id="UP000003327">
    <property type="component" value="Unassembled WGS sequence"/>
</dbReference>
<evidence type="ECO:0000313" key="2">
    <source>
        <dbReference type="EMBL" id="EEX19721.1"/>
    </source>
</evidence>
<dbReference type="HOGENOM" id="CLU_093064_0_0_10"/>